<dbReference type="CDD" id="cd00371">
    <property type="entry name" value="HMA"/>
    <property type="match status" value="1"/>
</dbReference>
<feature type="transmembrane region" description="Helical" evidence="12">
    <location>
        <begin position="128"/>
        <end position="144"/>
    </location>
</feature>
<feature type="transmembrane region" description="Helical" evidence="12">
    <location>
        <begin position="358"/>
        <end position="380"/>
    </location>
</feature>
<dbReference type="PROSITE" id="PS01229">
    <property type="entry name" value="COF_2"/>
    <property type="match status" value="1"/>
</dbReference>
<dbReference type="GO" id="GO:0043682">
    <property type="term" value="F:P-type divalent copper transporter activity"/>
    <property type="evidence" value="ECO:0007669"/>
    <property type="project" value="TreeGrafter"/>
</dbReference>
<comment type="similarity">
    <text evidence="2 12">Belongs to the cation transport ATPase (P-type) (TC 3.A.3) family. Type IB subfamily.</text>
</comment>
<evidence type="ECO:0000256" key="6">
    <source>
        <dbReference type="ARBA" id="ARBA00022840"/>
    </source>
</evidence>
<dbReference type="PROSITE" id="PS01047">
    <property type="entry name" value="HMA_1"/>
    <property type="match status" value="1"/>
</dbReference>
<organism evidence="14 15">
    <name type="scientific">Propioniciclava tarda</name>
    <dbReference type="NCBI Taxonomy" id="433330"/>
    <lineage>
        <taxon>Bacteria</taxon>
        <taxon>Bacillati</taxon>
        <taxon>Actinomycetota</taxon>
        <taxon>Actinomycetes</taxon>
        <taxon>Propionibacteriales</taxon>
        <taxon>Propionibacteriaceae</taxon>
        <taxon>Propioniciclava</taxon>
    </lineage>
</organism>
<dbReference type="InterPro" id="IPR023298">
    <property type="entry name" value="ATPase_P-typ_TM_dom_sf"/>
</dbReference>
<dbReference type="Proteomes" id="UP000291933">
    <property type="component" value="Unassembled WGS sequence"/>
</dbReference>
<keyword evidence="9 12" id="KW-0472">Membrane</keyword>
<evidence type="ECO:0000256" key="11">
    <source>
        <dbReference type="ARBA" id="ARBA00074171"/>
    </source>
</evidence>
<dbReference type="Pfam" id="PF00702">
    <property type="entry name" value="Hydrolase"/>
    <property type="match status" value="1"/>
</dbReference>
<evidence type="ECO:0000256" key="8">
    <source>
        <dbReference type="ARBA" id="ARBA00022989"/>
    </source>
</evidence>
<dbReference type="InterPro" id="IPR008250">
    <property type="entry name" value="ATPase_P-typ_transduc_dom_A_sf"/>
</dbReference>
<dbReference type="PANTHER" id="PTHR43520:SF8">
    <property type="entry name" value="P-TYPE CU(+) TRANSPORTER"/>
    <property type="match status" value="1"/>
</dbReference>
<dbReference type="PRINTS" id="PR00119">
    <property type="entry name" value="CATATPASE"/>
</dbReference>
<feature type="transmembrane region" description="Helical" evidence="12">
    <location>
        <begin position="715"/>
        <end position="732"/>
    </location>
</feature>
<dbReference type="SFLD" id="SFLDF00027">
    <property type="entry name" value="p-type_atpase"/>
    <property type="match status" value="1"/>
</dbReference>
<dbReference type="EMBL" id="SDMR01000001">
    <property type="protein sequence ID" value="TBT96327.1"/>
    <property type="molecule type" value="Genomic_DNA"/>
</dbReference>
<dbReference type="Pfam" id="PF00403">
    <property type="entry name" value="HMA"/>
    <property type="match status" value="1"/>
</dbReference>
<evidence type="ECO:0000313" key="15">
    <source>
        <dbReference type="Proteomes" id="UP000291933"/>
    </source>
</evidence>
<dbReference type="Gene3D" id="3.30.70.100">
    <property type="match status" value="1"/>
</dbReference>
<dbReference type="SUPFAM" id="SSF56784">
    <property type="entry name" value="HAD-like"/>
    <property type="match status" value="1"/>
</dbReference>
<feature type="transmembrane region" description="Helical" evidence="12">
    <location>
        <begin position="386"/>
        <end position="413"/>
    </location>
</feature>
<evidence type="ECO:0000256" key="5">
    <source>
        <dbReference type="ARBA" id="ARBA00022741"/>
    </source>
</evidence>
<evidence type="ECO:0000256" key="4">
    <source>
        <dbReference type="ARBA" id="ARBA00022723"/>
    </source>
</evidence>
<evidence type="ECO:0000256" key="7">
    <source>
        <dbReference type="ARBA" id="ARBA00022967"/>
    </source>
</evidence>
<evidence type="ECO:0000259" key="13">
    <source>
        <dbReference type="PROSITE" id="PS50846"/>
    </source>
</evidence>
<keyword evidence="12" id="KW-1003">Cell membrane</keyword>
<gene>
    <name evidence="14" type="ORF">ET996_01300</name>
</gene>
<evidence type="ECO:0000256" key="9">
    <source>
        <dbReference type="ARBA" id="ARBA00023136"/>
    </source>
</evidence>
<dbReference type="CDD" id="cd02094">
    <property type="entry name" value="P-type_ATPase_Cu-like"/>
    <property type="match status" value="1"/>
</dbReference>
<dbReference type="PROSITE" id="PS00154">
    <property type="entry name" value="ATPASE_E1_E2"/>
    <property type="match status" value="1"/>
</dbReference>
<sequence length="766" mass="79352">MSTQSPPTLTPTGAVGVRLREAIDLEISGMTCASCAARIERKLNKLDGVTASVNYATERAHVLAPPDTDPGTLIQVVEATGYGAAVPEPEAPPADHTPGLLRDLILAAALSVPVIVLAMVPALQFPGWQWASLVLATPVYLWCGRRFHRSAWVNLRQGATTMDTLISLGTTAAYLWSLYALFFTEAGMIGYTHPFEFRLERGMPSIYLEAVVGIITFLLAGRYFEARTRRDASAALRALLTLGASEVTVVVDGAERVVGIDALAVGDEFLVRPGEKIATDGVVVAGASAVDEALVTGESLPVDKAPGDAVIGATLNTNGRLVVRATRVGSDTQLARLGRMVEEAQTGKAPVQALADRISAWFVPAVLVLAALTLVGWLVAGEGLVFAATAAVAVLIIACPCALGLATPTALLVGSLRGSRLGVVIAGAEVLEHARGVDTILLDKTGTVTTGQMRVVDVTVAGESSAGLGAVDRGDPGASGGATVHPTHEQRTADLLRLAATAESASEHPIARAIAAATDERGVLGHFENLPGHGIRAEVDGHTVEVGRNATHGGNRLDYEKQSRHDPRTTVTVSVDGTFAGTIVVADTVKPTSAAAVRALKDLGLRPILLTGDHEASAQAVAASVGIDAVVAGVRPEGKVAEVTRLQATGRRVAMVGDGVNDAPALAQADLGIAMGTGTDAAIEASDLTLMRGDLLLAVDAVRLSRRTLRTIKQNLFWAFAYNVAALPLAASGLLSPMIAGAAMAFSSVFVVANSLRLRAFRGVAA</sequence>
<dbReference type="InterPro" id="IPR018303">
    <property type="entry name" value="ATPase_P-typ_P_site"/>
</dbReference>
<comment type="subcellular location">
    <subcellularLocation>
        <location evidence="1">Cell membrane</location>
        <topology evidence="1">Multi-pass membrane protein</topology>
    </subcellularLocation>
</comment>
<feature type="transmembrane region" description="Helical" evidence="12">
    <location>
        <begin position="738"/>
        <end position="756"/>
    </location>
</feature>
<dbReference type="InterPro" id="IPR044492">
    <property type="entry name" value="P_typ_ATPase_HD_dom"/>
</dbReference>
<dbReference type="RefSeq" id="WP_131170739.1">
    <property type="nucleotide sequence ID" value="NZ_FXTL01000001.1"/>
</dbReference>
<dbReference type="SUPFAM" id="SSF81665">
    <property type="entry name" value="Calcium ATPase, transmembrane domain M"/>
    <property type="match status" value="1"/>
</dbReference>
<evidence type="ECO:0000256" key="1">
    <source>
        <dbReference type="ARBA" id="ARBA00004651"/>
    </source>
</evidence>
<comment type="caution">
    <text evidence="14">The sequence shown here is derived from an EMBL/GenBank/DDBJ whole genome shotgun (WGS) entry which is preliminary data.</text>
</comment>
<dbReference type="PROSITE" id="PS50846">
    <property type="entry name" value="HMA_2"/>
    <property type="match status" value="1"/>
</dbReference>
<keyword evidence="3 12" id="KW-0812">Transmembrane</keyword>
<keyword evidence="15" id="KW-1185">Reference proteome</keyword>
<dbReference type="FunFam" id="2.70.150.10:FF:000002">
    <property type="entry name" value="Copper-transporting ATPase 1, putative"/>
    <property type="match status" value="1"/>
</dbReference>
<dbReference type="FunFam" id="3.30.70.100:FF:000005">
    <property type="entry name" value="Copper-exporting P-type ATPase A"/>
    <property type="match status" value="1"/>
</dbReference>
<keyword evidence="6 12" id="KW-0067">ATP-binding</keyword>
<accession>A0A4Q9KNZ0</accession>
<dbReference type="InterPro" id="IPR036163">
    <property type="entry name" value="HMA_dom_sf"/>
</dbReference>
<dbReference type="SUPFAM" id="SSF55008">
    <property type="entry name" value="HMA, heavy metal-associated domain"/>
    <property type="match status" value="1"/>
</dbReference>
<feature type="transmembrane region" description="Helical" evidence="12">
    <location>
        <begin position="204"/>
        <end position="224"/>
    </location>
</feature>
<evidence type="ECO:0000256" key="10">
    <source>
        <dbReference type="ARBA" id="ARBA00049360"/>
    </source>
</evidence>
<feature type="domain" description="HMA" evidence="13">
    <location>
        <begin position="21"/>
        <end position="85"/>
    </location>
</feature>
<feature type="transmembrane region" description="Helical" evidence="12">
    <location>
        <begin position="165"/>
        <end position="184"/>
    </location>
</feature>
<evidence type="ECO:0000313" key="14">
    <source>
        <dbReference type="EMBL" id="TBT96327.1"/>
    </source>
</evidence>
<evidence type="ECO:0000256" key="2">
    <source>
        <dbReference type="ARBA" id="ARBA00006024"/>
    </source>
</evidence>
<keyword evidence="5 12" id="KW-0547">Nucleotide-binding</keyword>
<dbReference type="InterPro" id="IPR023214">
    <property type="entry name" value="HAD_sf"/>
</dbReference>
<dbReference type="GO" id="GO:0005507">
    <property type="term" value="F:copper ion binding"/>
    <property type="evidence" value="ECO:0007669"/>
    <property type="project" value="TreeGrafter"/>
</dbReference>
<dbReference type="SFLD" id="SFLDS00003">
    <property type="entry name" value="Haloacid_Dehalogenase"/>
    <property type="match status" value="1"/>
</dbReference>
<dbReference type="GO" id="GO:0005524">
    <property type="term" value="F:ATP binding"/>
    <property type="evidence" value="ECO:0007669"/>
    <property type="project" value="UniProtKB-UniRule"/>
</dbReference>
<dbReference type="InterPro" id="IPR017969">
    <property type="entry name" value="Heavy-metal-associated_CS"/>
</dbReference>
<keyword evidence="8 12" id="KW-1133">Transmembrane helix</keyword>
<dbReference type="InterPro" id="IPR036412">
    <property type="entry name" value="HAD-like_sf"/>
</dbReference>
<dbReference type="GO" id="GO:0055070">
    <property type="term" value="P:copper ion homeostasis"/>
    <property type="evidence" value="ECO:0007669"/>
    <property type="project" value="TreeGrafter"/>
</dbReference>
<evidence type="ECO:0000256" key="3">
    <source>
        <dbReference type="ARBA" id="ARBA00022692"/>
    </source>
</evidence>
<comment type="catalytic activity">
    <reaction evidence="10">
        <text>ATP + H2O = ADP + phosphate + H(+)</text>
        <dbReference type="Rhea" id="RHEA:13065"/>
        <dbReference type="ChEBI" id="CHEBI:15377"/>
        <dbReference type="ChEBI" id="CHEBI:15378"/>
        <dbReference type="ChEBI" id="CHEBI:30616"/>
        <dbReference type="ChEBI" id="CHEBI:43474"/>
        <dbReference type="ChEBI" id="CHEBI:456216"/>
    </reaction>
</comment>
<dbReference type="InterPro" id="IPR023299">
    <property type="entry name" value="ATPase_P-typ_cyto_dom_N"/>
</dbReference>
<reference evidence="14 15" key="1">
    <citation type="submission" date="2019-01" db="EMBL/GenBank/DDBJ databases">
        <title>Lactibacter flavus gen. nov., sp. nov., a novel bacterium of the family Propionibacteriaceae isolated from raw milk and dairy products.</title>
        <authorList>
            <person name="Huptas C."/>
            <person name="Wenning M."/>
            <person name="Breitenwieser F."/>
            <person name="Doll E."/>
            <person name="Von Neubeck M."/>
            <person name="Busse H.-J."/>
            <person name="Scherer S."/>
        </authorList>
    </citation>
    <scope>NUCLEOTIDE SEQUENCE [LARGE SCALE GENOMIC DNA]</scope>
    <source>
        <strain evidence="14 15">DSM 22130</strain>
    </source>
</reference>
<dbReference type="GO" id="GO:0005886">
    <property type="term" value="C:plasma membrane"/>
    <property type="evidence" value="ECO:0007669"/>
    <property type="project" value="UniProtKB-SubCell"/>
</dbReference>
<dbReference type="InterPro" id="IPR059000">
    <property type="entry name" value="ATPase_P-type_domA"/>
</dbReference>
<dbReference type="InterPro" id="IPR027256">
    <property type="entry name" value="P-typ_ATPase_IB"/>
</dbReference>
<evidence type="ECO:0000256" key="12">
    <source>
        <dbReference type="RuleBase" id="RU362081"/>
    </source>
</evidence>
<proteinExistence type="inferred from homology"/>
<dbReference type="OrthoDB" id="7059309at2"/>
<dbReference type="GO" id="GO:0016887">
    <property type="term" value="F:ATP hydrolysis activity"/>
    <property type="evidence" value="ECO:0007669"/>
    <property type="project" value="InterPro"/>
</dbReference>
<dbReference type="NCBIfam" id="TIGR01494">
    <property type="entry name" value="ATPase_P-type"/>
    <property type="match status" value="2"/>
</dbReference>
<dbReference type="InterPro" id="IPR001757">
    <property type="entry name" value="P_typ_ATPase"/>
</dbReference>
<dbReference type="PANTHER" id="PTHR43520">
    <property type="entry name" value="ATP7, ISOFORM B"/>
    <property type="match status" value="1"/>
</dbReference>
<feature type="transmembrane region" description="Helical" evidence="12">
    <location>
        <begin position="104"/>
        <end position="122"/>
    </location>
</feature>
<dbReference type="SUPFAM" id="SSF81653">
    <property type="entry name" value="Calcium ATPase, transduction domain A"/>
    <property type="match status" value="1"/>
</dbReference>
<name>A0A4Q9KNZ0_PROTD</name>
<dbReference type="SFLD" id="SFLDG00002">
    <property type="entry name" value="C1.7:_P-type_atpase_like"/>
    <property type="match status" value="1"/>
</dbReference>
<dbReference type="NCBIfam" id="TIGR01525">
    <property type="entry name" value="ATPase-IB_hvy"/>
    <property type="match status" value="1"/>
</dbReference>
<dbReference type="Gene3D" id="2.70.150.10">
    <property type="entry name" value="Calcium-transporting ATPase, cytoplasmic transduction domain A"/>
    <property type="match status" value="1"/>
</dbReference>
<dbReference type="Gene3D" id="3.40.50.1000">
    <property type="entry name" value="HAD superfamily/HAD-like"/>
    <property type="match status" value="1"/>
</dbReference>
<dbReference type="Pfam" id="PF00122">
    <property type="entry name" value="E1-E2_ATPase"/>
    <property type="match status" value="1"/>
</dbReference>
<dbReference type="InterPro" id="IPR006121">
    <property type="entry name" value="HMA_dom"/>
</dbReference>
<dbReference type="Gene3D" id="3.40.1110.10">
    <property type="entry name" value="Calcium-transporting ATPase, cytoplasmic domain N"/>
    <property type="match status" value="1"/>
</dbReference>
<dbReference type="AlphaFoldDB" id="A0A4Q9KNZ0"/>
<protein>
    <recommendedName>
        <fullName evidence="11">Cation-transporting P-type ATPase B</fullName>
    </recommendedName>
</protein>
<keyword evidence="4 12" id="KW-0479">Metal-binding</keyword>
<keyword evidence="7" id="KW-1278">Translocase</keyword>